<dbReference type="Gene3D" id="4.10.520.10">
    <property type="entry name" value="IHF-like DNA-binding proteins"/>
    <property type="match status" value="1"/>
</dbReference>
<dbReference type="PANTHER" id="PTHR33175:SF3">
    <property type="entry name" value="DNA-BINDING PROTEIN HU-BETA"/>
    <property type="match status" value="1"/>
</dbReference>
<dbReference type="Proteomes" id="UP000278983">
    <property type="component" value="Unassembled WGS sequence"/>
</dbReference>
<protein>
    <submittedName>
        <fullName evidence="5">Integration host factor subunit beta</fullName>
    </submittedName>
</protein>
<dbReference type="EMBL" id="RYYU01000001">
    <property type="protein sequence ID" value="RUL58591.1"/>
    <property type="molecule type" value="Genomic_DNA"/>
</dbReference>
<dbReference type="GO" id="GO:0005829">
    <property type="term" value="C:cytosol"/>
    <property type="evidence" value="ECO:0007669"/>
    <property type="project" value="TreeGrafter"/>
</dbReference>
<dbReference type="InterPro" id="IPR000119">
    <property type="entry name" value="Hist_DNA-bd"/>
</dbReference>
<dbReference type="RefSeq" id="WP_126677688.1">
    <property type="nucleotide sequence ID" value="NZ_RYYU01000001.1"/>
</dbReference>
<gene>
    <name evidence="5" type="ORF">EHV08_01610</name>
</gene>
<dbReference type="SUPFAM" id="SSF47729">
    <property type="entry name" value="IHF-like DNA-binding proteins"/>
    <property type="match status" value="1"/>
</dbReference>
<comment type="caution">
    <text evidence="5">The sequence shown here is derived from an EMBL/GenBank/DDBJ whole genome shotgun (WGS) entry which is preliminary data.</text>
</comment>
<evidence type="ECO:0000256" key="4">
    <source>
        <dbReference type="RuleBase" id="RU003939"/>
    </source>
</evidence>
<dbReference type="GO" id="GO:0003677">
    <property type="term" value="F:DNA binding"/>
    <property type="evidence" value="ECO:0007669"/>
    <property type="project" value="UniProtKB-KW"/>
</dbReference>
<evidence type="ECO:0000313" key="6">
    <source>
        <dbReference type="Proteomes" id="UP000278983"/>
    </source>
</evidence>
<dbReference type="CDD" id="cd13836">
    <property type="entry name" value="IHF_B"/>
    <property type="match status" value="1"/>
</dbReference>
<dbReference type="PANTHER" id="PTHR33175">
    <property type="entry name" value="DNA-BINDING PROTEIN HU"/>
    <property type="match status" value="1"/>
</dbReference>
<dbReference type="GO" id="GO:0030527">
    <property type="term" value="F:structural constituent of chromatin"/>
    <property type="evidence" value="ECO:0007669"/>
    <property type="project" value="InterPro"/>
</dbReference>
<keyword evidence="6" id="KW-1185">Reference proteome</keyword>
<evidence type="ECO:0000256" key="2">
    <source>
        <dbReference type="ARBA" id="ARBA00023067"/>
    </source>
</evidence>
<evidence type="ECO:0000256" key="3">
    <source>
        <dbReference type="ARBA" id="ARBA00023125"/>
    </source>
</evidence>
<dbReference type="InterPro" id="IPR010992">
    <property type="entry name" value="IHF-like_DNA-bd_dom_sf"/>
</dbReference>
<keyword evidence="3" id="KW-0238">DNA-binding</keyword>
<sequence>MTKANIIEEIVSQTGIARKDVSATVEAFMDVIKSSLLDKKENVYLRGFGSFIVKHRAEKTARNISKNTTIVIPAHDFPDFKPAKSFVAKMKSENVEDED</sequence>
<name>A0A432LHC4_9BACT</name>
<dbReference type="AlphaFoldDB" id="A0A432LHC4"/>
<dbReference type="SMART" id="SM00411">
    <property type="entry name" value="BHL"/>
    <property type="match status" value="1"/>
</dbReference>
<dbReference type="Pfam" id="PF00216">
    <property type="entry name" value="Bac_DNA_binding"/>
    <property type="match status" value="1"/>
</dbReference>
<comment type="similarity">
    <text evidence="1 4">Belongs to the bacterial histone-like protein family.</text>
</comment>
<reference evidence="5 6" key="1">
    <citation type="submission" date="2018-12" db="EMBL/GenBank/DDBJ databases">
        <title>Genome sequencing of Prevotella sp. KCOM 3155 (= JS262).</title>
        <authorList>
            <person name="Kook J.-K."/>
            <person name="Park S.-N."/>
            <person name="Lim Y.K."/>
        </authorList>
    </citation>
    <scope>NUCLEOTIDE SEQUENCE [LARGE SCALE GENOMIC DNA]</scope>
    <source>
        <strain evidence="5 6">KCOM 3155</strain>
    </source>
</reference>
<evidence type="ECO:0000313" key="5">
    <source>
        <dbReference type="EMBL" id="RUL58591.1"/>
    </source>
</evidence>
<organism evidence="5 6">
    <name type="scientific">Prevotella koreensis</name>
    <dbReference type="NCBI Taxonomy" id="2490854"/>
    <lineage>
        <taxon>Bacteria</taxon>
        <taxon>Pseudomonadati</taxon>
        <taxon>Bacteroidota</taxon>
        <taxon>Bacteroidia</taxon>
        <taxon>Bacteroidales</taxon>
        <taxon>Prevotellaceae</taxon>
        <taxon>Prevotella</taxon>
    </lineage>
</organism>
<keyword evidence="2" id="KW-0226">DNA condensation</keyword>
<accession>A0A432LHC4</accession>
<proteinExistence type="inferred from homology"/>
<dbReference type="GO" id="GO:0030261">
    <property type="term" value="P:chromosome condensation"/>
    <property type="evidence" value="ECO:0007669"/>
    <property type="project" value="UniProtKB-KW"/>
</dbReference>
<evidence type="ECO:0000256" key="1">
    <source>
        <dbReference type="ARBA" id="ARBA00010529"/>
    </source>
</evidence>
<dbReference type="OrthoDB" id="9799835at2"/>
<dbReference type="PRINTS" id="PR01727">
    <property type="entry name" value="DNABINDINGHU"/>
</dbReference>